<dbReference type="Gene3D" id="3.40.50.720">
    <property type="entry name" value="NAD(P)-binding Rossmann-like Domain"/>
    <property type="match status" value="1"/>
</dbReference>
<keyword evidence="6" id="KW-1185">Reference proteome</keyword>
<dbReference type="SUPFAM" id="SSF51735">
    <property type="entry name" value="NAD(P)-binding Rossmann-fold domains"/>
    <property type="match status" value="1"/>
</dbReference>
<dbReference type="OrthoDB" id="9803010at2"/>
<dbReference type="AlphaFoldDB" id="A0A250KYQ1"/>
<feature type="region of interest" description="Disordered" evidence="3">
    <location>
        <begin position="1"/>
        <end position="20"/>
    </location>
</feature>
<name>A0A250KYQ1_9GAMM</name>
<dbReference type="PANTHER" id="PTHR43000">
    <property type="entry name" value="DTDP-D-GLUCOSE 4,6-DEHYDRATASE-RELATED"/>
    <property type="match status" value="1"/>
</dbReference>
<dbReference type="InterPro" id="IPR001509">
    <property type="entry name" value="Epimerase_deHydtase"/>
</dbReference>
<dbReference type="RefSeq" id="WP_119631859.1">
    <property type="nucleotide sequence ID" value="NZ_AP017928.1"/>
</dbReference>
<sequence>MSDTRKPSNPKRGSTASDSRPVLISGGAGFVGTNLADSLLADGIPVLVFDNLGRPGVERNLDWLRSTHGERVQVEIADIRDVQAIRNAVHRSRQVFHFAAQVAVTTSLENPSVDFEVNLRGTLNVLEALRSAGNPPPLVYTSTNKVYGELSDIVMRRQGDRYMPRDEETARNGIGEDRPLDFHSPYGCSKGGAEQYVLDYARSYGLPTAVFRMSCIYGPHQYGTEDQGWVAHFLIRALQGKPITIFGDGLQVRDVLFVEDLVKALRLAGDYIDRLRGQVFNVGGGPAKTTSLIELVDLIEELHGRRLELKFAPWRTGDQKYYVSDTRKLARAIGWQPEITVRAGVAATYAWLLMYLEEKTRYNHDMAVEARTKRF</sequence>
<dbReference type="Proteomes" id="UP000266313">
    <property type="component" value="Chromosome"/>
</dbReference>
<feature type="domain" description="NAD-dependent epimerase/dehydratase" evidence="4">
    <location>
        <begin position="22"/>
        <end position="283"/>
    </location>
</feature>
<dbReference type="KEGG" id="mmai:sS8_4814"/>
<dbReference type="Pfam" id="PF01370">
    <property type="entry name" value="Epimerase"/>
    <property type="match status" value="1"/>
</dbReference>
<dbReference type="EMBL" id="AP017928">
    <property type="protein sequence ID" value="BBA36737.1"/>
    <property type="molecule type" value="Genomic_DNA"/>
</dbReference>
<evidence type="ECO:0000256" key="2">
    <source>
        <dbReference type="ARBA" id="ARBA00007637"/>
    </source>
</evidence>
<evidence type="ECO:0000259" key="4">
    <source>
        <dbReference type="Pfam" id="PF01370"/>
    </source>
</evidence>
<evidence type="ECO:0000256" key="1">
    <source>
        <dbReference type="ARBA" id="ARBA00005125"/>
    </source>
</evidence>
<comment type="pathway">
    <text evidence="1">Bacterial outer membrane biogenesis; LPS O-antigen biosynthesis.</text>
</comment>
<dbReference type="InterPro" id="IPR036291">
    <property type="entry name" value="NAD(P)-bd_dom_sf"/>
</dbReference>
<evidence type="ECO:0000313" key="5">
    <source>
        <dbReference type="EMBL" id="BBA36737.1"/>
    </source>
</evidence>
<gene>
    <name evidence="5" type="ORF">sS8_4814</name>
</gene>
<reference evidence="5 6" key="1">
    <citation type="submission" date="2016-12" db="EMBL/GenBank/DDBJ databases">
        <title>Genome sequencing of Methylocaldum marinum.</title>
        <authorList>
            <person name="Takeuchi M."/>
            <person name="Kamagata Y."/>
            <person name="Hiraoka S."/>
            <person name="Oshima K."/>
            <person name="Hattori M."/>
            <person name="Iwasaki W."/>
        </authorList>
    </citation>
    <scope>NUCLEOTIDE SEQUENCE [LARGE SCALE GENOMIC DNA]</scope>
    <source>
        <strain evidence="5 6">S8</strain>
    </source>
</reference>
<organism evidence="5 6">
    <name type="scientific">Methylocaldum marinum</name>
    <dbReference type="NCBI Taxonomy" id="1432792"/>
    <lineage>
        <taxon>Bacteria</taxon>
        <taxon>Pseudomonadati</taxon>
        <taxon>Pseudomonadota</taxon>
        <taxon>Gammaproteobacteria</taxon>
        <taxon>Methylococcales</taxon>
        <taxon>Methylococcaceae</taxon>
        <taxon>Methylocaldum</taxon>
    </lineage>
</organism>
<accession>A0A250KYQ1</accession>
<protein>
    <recommendedName>
        <fullName evidence="4">NAD-dependent epimerase/dehydratase domain-containing protein</fullName>
    </recommendedName>
</protein>
<proteinExistence type="inferred from homology"/>
<evidence type="ECO:0000256" key="3">
    <source>
        <dbReference type="SAM" id="MobiDB-lite"/>
    </source>
</evidence>
<comment type="similarity">
    <text evidence="2">Belongs to the NAD(P)-dependent epimerase/dehydratase family.</text>
</comment>
<evidence type="ECO:0000313" key="6">
    <source>
        <dbReference type="Proteomes" id="UP000266313"/>
    </source>
</evidence>